<dbReference type="AlphaFoldDB" id="A0A1L8WQP9"/>
<gene>
    <name evidence="7" type="ORF">RV14_GL001703</name>
</gene>
<dbReference type="Pfam" id="PF00874">
    <property type="entry name" value="PRD"/>
    <property type="match status" value="2"/>
</dbReference>
<proteinExistence type="predicted"/>
<keyword evidence="3" id="KW-0010">Activator</keyword>
<evidence type="ECO:0000256" key="3">
    <source>
        <dbReference type="ARBA" id="ARBA00023159"/>
    </source>
</evidence>
<evidence type="ECO:0000313" key="7">
    <source>
        <dbReference type="EMBL" id="OJG83345.1"/>
    </source>
</evidence>
<dbReference type="InterPro" id="IPR011608">
    <property type="entry name" value="PRD"/>
</dbReference>
<dbReference type="PANTHER" id="PTHR30185:SF12">
    <property type="entry name" value="TRANSCRIPTIONAL REGULATOR MANR"/>
    <property type="match status" value="1"/>
</dbReference>
<evidence type="ECO:0000256" key="4">
    <source>
        <dbReference type="ARBA" id="ARBA00023163"/>
    </source>
</evidence>
<dbReference type="Gene3D" id="3.40.930.10">
    <property type="entry name" value="Mannitol-specific EII, Chain A"/>
    <property type="match status" value="1"/>
</dbReference>
<comment type="caution">
    <text evidence="7">The sequence shown here is derived from an EMBL/GenBank/DDBJ whole genome shotgun (WGS) entry which is preliminary data.</text>
</comment>
<reference evidence="7 8" key="1">
    <citation type="submission" date="2014-12" db="EMBL/GenBank/DDBJ databases">
        <title>Draft genome sequences of 29 type strains of Enterococci.</title>
        <authorList>
            <person name="Zhong Z."/>
            <person name="Sun Z."/>
            <person name="Liu W."/>
            <person name="Zhang W."/>
            <person name="Zhang H."/>
        </authorList>
    </citation>
    <scope>NUCLEOTIDE SEQUENCE [LARGE SCALE GENOMIC DNA]</scope>
    <source>
        <strain evidence="7 8">DSM 15687</strain>
    </source>
</reference>
<feature type="domain" description="PRD" evidence="6">
    <location>
        <begin position="279"/>
        <end position="385"/>
    </location>
</feature>
<organism evidence="7 8">
    <name type="scientific">Enterococcus ratti</name>
    <dbReference type="NCBI Taxonomy" id="150033"/>
    <lineage>
        <taxon>Bacteria</taxon>
        <taxon>Bacillati</taxon>
        <taxon>Bacillota</taxon>
        <taxon>Bacilli</taxon>
        <taxon>Lactobacillales</taxon>
        <taxon>Enterococcaceae</taxon>
        <taxon>Enterococcus</taxon>
    </lineage>
</organism>
<keyword evidence="1" id="KW-0677">Repeat</keyword>
<sequence length="632" mass="74300">MTTKRQREIIAYLAKRQQHWVTATELATFCNCTTRTIRNQITKINEIEKKIISSNQGYRIKQPTQNDQVIQATNDRQSQLFLTLLKSNHGIDLYDLADTMFLSESTLKNDIKLLRNEIQNKQLKLTIKANQVYLEGTESDKRRYMISLLYEEGDYQEKLQYHVQDMIGTLSLIDLEQTIYDVLASHKIKINRYSMNNIVLHFAISIERIRQGNDLKSVKEFPLRNVVTEFQLCVEITELLSSTYHIYFSDAEVKQLSLLFIGLQNEYFTNCKELALFKIVESRVIETLNEVLEKVKETYLIDLQDEAFFNKLAIHLQNLYDRSQYERFIRNGSLLDIKTAYPLTYDIAVYLSMLVQEKLAIWFNDDEISFIALHIGAYLESKKEKRPKLRVLVDHDNYHDFEETNVQNIRSMLGEDVTILAVDHHEIKVQENDVYVSSDRDRVTEINGAVYVHPILTRKDLAKIQKRVTAKRKSNWRKQMFQLIDRFIIEDLYFNQFDPTDQTPKMIRKKLFERLLMTGYVDEEFSQRMEKREMMSSTSFPSGIVVPHSLEQQAKKSALSVMTLQETLKWEEYPVKIVALVVISQNESKEFNDFFEMFIEIVADPINIQLLASAENFTEFILKMKMLVETEE</sequence>
<accession>A0A1L8WQP9</accession>
<dbReference type="Pfam" id="PF00359">
    <property type="entry name" value="PTS_EIIA_2"/>
    <property type="match status" value="1"/>
</dbReference>
<feature type="domain" description="PTS EIIA type-2" evidence="5">
    <location>
        <begin position="486"/>
        <end position="630"/>
    </location>
</feature>
<keyword evidence="4" id="KW-0804">Transcription</keyword>
<dbReference type="InterPro" id="IPR036634">
    <property type="entry name" value="PRD_sf"/>
</dbReference>
<dbReference type="Gene3D" id="1.10.1790.10">
    <property type="entry name" value="PRD domain"/>
    <property type="match status" value="2"/>
</dbReference>
<keyword evidence="2" id="KW-0805">Transcription regulation</keyword>
<dbReference type="RefSeq" id="WP_071854813.1">
    <property type="nucleotide sequence ID" value="NZ_JXLB01000004.1"/>
</dbReference>
<dbReference type="InterPro" id="IPR013196">
    <property type="entry name" value="HTH_11"/>
</dbReference>
<dbReference type="SUPFAM" id="SSF55804">
    <property type="entry name" value="Phoshotransferase/anion transport protein"/>
    <property type="match status" value="1"/>
</dbReference>
<feature type="domain" description="PRD" evidence="6">
    <location>
        <begin position="166"/>
        <end position="270"/>
    </location>
</feature>
<evidence type="ECO:0000256" key="1">
    <source>
        <dbReference type="ARBA" id="ARBA00022737"/>
    </source>
</evidence>
<dbReference type="PROSITE" id="PS51372">
    <property type="entry name" value="PRD_2"/>
    <property type="match status" value="2"/>
</dbReference>
<dbReference type="GO" id="GO:0006355">
    <property type="term" value="P:regulation of DNA-templated transcription"/>
    <property type="evidence" value="ECO:0007669"/>
    <property type="project" value="InterPro"/>
</dbReference>
<dbReference type="InterPro" id="IPR002178">
    <property type="entry name" value="PTS_EIIA_type-2_dom"/>
</dbReference>
<dbReference type="InterPro" id="IPR007737">
    <property type="entry name" value="Mga_HTH"/>
</dbReference>
<protein>
    <submittedName>
        <fullName evidence="7">Lichenan operon transcriptional antiterminator</fullName>
    </submittedName>
</protein>
<dbReference type="STRING" id="150033.RV14_GL001703"/>
<dbReference type="Gene3D" id="1.10.10.10">
    <property type="entry name" value="Winged helix-like DNA-binding domain superfamily/Winged helix DNA-binding domain"/>
    <property type="match status" value="2"/>
</dbReference>
<dbReference type="OrthoDB" id="3710983at2"/>
<dbReference type="Pfam" id="PF05043">
    <property type="entry name" value="Mga"/>
    <property type="match status" value="1"/>
</dbReference>
<dbReference type="SUPFAM" id="SSF63520">
    <property type="entry name" value="PTS-regulatory domain, PRD"/>
    <property type="match status" value="2"/>
</dbReference>
<evidence type="ECO:0000259" key="6">
    <source>
        <dbReference type="PROSITE" id="PS51372"/>
    </source>
</evidence>
<dbReference type="InterPro" id="IPR016152">
    <property type="entry name" value="PTrfase/Anion_transptr"/>
</dbReference>
<name>A0A1L8WQP9_9ENTE</name>
<evidence type="ECO:0000259" key="5">
    <source>
        <dbReference type="PROSITE" id="PS51094"/>
    </source>
</evidence>
<evidence type="ECO:0000256" key="2">
    <source>
        <dbReference type="ARBA" id="ARBA00023015"/>
    </source>
</evidence>
<dbReference type="PROSITE" id="PS51094">
    <property type="entry name" value="PTS_EIIA_TYPE_2"/>
    <property type="match status" value="1"/>
</dbReference>
<dbReference type="EMBL" id="JXLB01000004">
    <property type="protein sequence ID" value="OJG83345.1"/>
    <property type="molecule type" value="Genomic_DNA"/>
</dbReference>
<evidence type="ECO:0000313" key="8">
    <source>
        <dbReference type="Proteomes" id="UP000182152"/>
    </source>
</evidence>
<dbReference type="PANTHER" id="PTHR30185">
    <property type="entry name" value="CRYPTIC BETA-GLUCOSIDE BGL OPERON ANTITERMINATOR"/>
    <property type="match status" value="1"/>
</dbReference>
<dbReference type="Pfam" id="PF08279">
    <property type="entry name" value="HTH_11"/>
    <property type="match status" value="1"/>
</dbReference>
<dbReference type="InterPro" id="IPR050661">
    <property type="entry name" value="BglG_antiterminators"/>
</dbReference>
<dbReference type="InterPro" id="IPR036388">
    <property type="entry name" value="WH-like_DNA-bd_sf"/>
</dbReference>
<keyword evidence="8" id="KW-1185">Reference proteome</keyword>
<dbReference type="Proteomes" id="UP000182152">
    <property type="component" value="Unassembled WGS sequence"/>
</dbReference>